<organism evidence="2 3">
    <name type="scientific">Lasallia pustulata</name>
    <dbReference type="NCBI Taxonomy" id="136370"/>
    <lineage>
        <taxon>Eukaryota</taxon>
        <taxon>Fungi</taxon>
        <taxon>Dikarya</taxon>
        <taxon>Ascomycota</taxon>
        <taxon>Pezizomycotina</taxon>
        <taxon>Lecanoromycetes</taxon>
        <taxon>OSLEUM clade</taxon>
        <taxon>Umbilicariomycetidae</taxon>
        <taxon>Umbilicariales</taxon>
        <taxon>Umbilicariaceae</taxon>
        <taxon>Lasallia</taxon>
    </lineage>
</organism>
<proteinExistence type="predicted"/>
<accession>A0A1W5CXV8</accession>
<dbReference type="Pfam" id="PF07727">
    <property type="entry name" value="RVT_2"/>
    <property type="match status" value="1"/>
</dbReference>
<dbReference type="EMBL" id="FWEW01000800">
    <property type="protein sequence ID" value="SLM35698.1"/>
    <property type="molecule type" value="Genomic_DNA"/>
</dbReference>
<sequence>MLVKPPKGVHILKGRWIYVEKELPEKPIWHKAQWVVKGYEQIKGIDYTNMFASVVKSQTIKILFALAIYFGWYIEQIDIVTAFLYGNIDGVIYVEMPHGFGIPGMETIDATSKALGFKQSSFDWALYINHEKQTFVGVYIDDLLIFSADLAYIK</sequence>
<dbReference type="Proteomes" id="UP000192927">
    <property type="component" value="Unassembled WGS sequence"/>
</dbReference>
<name>A0A1W5CXV8_9LECA</name>
<dbReference type="AlphaFoldDB" id="A0A1W5CXV8"/>
<evidence type="ECO:0000259" key="1">
    <source>
        <dbReference type="Pfam" id="PF07727"/>
    </source>
</evidence>
<dbReference type="InterPro" id="IPR013103">
    <property type="entry name" value="RVT_2"/>
</dbReference>
<evidence type="ECO:0000313" key="2">
    <source>
        <dbReference type="EMBL" id="SLM35698.1"/>
    </source>
</evidence>
<keyword evidence="3" id="KW-1185">Reference proteome</keyword>
<evidence type="ECO:0000313" key="3">
    <source>
        <dbReference type="Proteomes" id="UP000192927"/>
    </source>
</evidence>
<protein>
    <recommendedName>
        <fullName evidence="1">Reverse transcriptase Ty1/copia-type domain-containing protein</fullName>
    </recommendedName>
</protein>
<feature type="domain" description="Reverse transcriptase Ty1/copia-type" evidence="1">
    <location>
        <begin position="2"/>
        <end position="104"/>
    </location>
</feature>
<reference evidence="3" key="1">
    <citation type="submission" date="2017-03" db="EMBL/GenBank/DDBJ databases">
        <authorList>
            <person name="Sharma R."/>
            <person name="Thines M."/>
        </authorList>
    </citation>
    <scope>NUCLEOTIDE SEQUENCE [LARGE SCALE GENOMIC DNA]</scope>
</reference>